<protein>
    <submittedName>
        <fullName evidence="1">ThuA-like domain-containing protein</fullName>
    </submittedName>
</protein>
<organism evidence="1 2">
    <name type="scientific">Hygrophoropsis aurantiaca</name>
    <dbReference type="NCBI Taxonomy" id="72124"/>
    <lineage>
        <taxon>Eukaryota</taxon>
        <taxon>Fungi</taxon>
        <taxon>Dikarya</taxon>
        <taxon>Basidiomycota</taxon>
        <taxon>Agaricomycotina</taxon>
        <taxon>Agaricomycetes</taxon>
        <taxon>Agaricomycetidae</taxon>
        <taxon>Boletales</taxon>
        <taxon>Coniophorineae</taxon>
        <taxon>Hygrophoropsidaceae</taxon>
        <taxon>Hygrophoropsis</taxon>
    </lineage>
</organism>
<dbReference type="Proteomes" id="UP000790377">
    <property type="component" value="Unassembled WGS sequence"/>
</dbReference>
<gene>
    <name evidence="1" type="ORF">BJ138DRAFT_1006767</name>
</gene>
<sequence length="268" mass="29670">MAPRILVYSATAGFRHDSIPASIEALKAKAASIDVIFDFTEDKDQFEDGNLARYDAVLFLNNSGIVLDDSGKAAFQNYLNLGGNFIGVHCASDALRDTPFFLREIGAYFDYHPDIQESVVDVQDRTHPSTIMLPARWRLLDEMYNFQSDPRVFGAKVLLTADESTYEGKVSIQRIYGVLYTQPHYFQDPGVRKFDHGLPHPIAWYQSEGAGVESGGIAGRSWYTGLGHCIEIWSDELFLAHVLGGIKWAIDSKTTLALNASGKVGNPS</sequence>
<name>A0ACB8AD85_9AGAM</name>
<evidence type="ECO:0000313" key="2">
    <source>
        <dbReference type="Proteomes" id="UP000790377"/>
    </source>
</evidence>
<keyword evidence="2" id="KW-1185">Reference proteome</keyword>
<reference evidence="1" key="1">
    <citation type="journal article" date="2021" name="New Phytol.">
        <title>Evolutionary innovations through gain and loss of genes in the ectomycorrhizal Boletales.</title>
        <authorList>
            <person name="Wu G."/>
            <person name="Miyauchi S."/>
            <person name="Morin E."/>
            <person name="Kuo A."/>
            <person name="Drula E."/>
            <person name="Varga T."/>
            <person name="Kohler A."/>
            <person name="Feng B."/>
            <person name="Cao Y."/>
            <person name="Lipzen A."/>
            <person name="Daum C."/>
            <person name="Hundley H."/>
            <person name="Pangilinan J."/>
            <person name="Johnson J."/>
            <person name="Barry K."/>
            <person name="LaButti K."/>
            <person name="Ng V."/>
            <person name="Ahrendt S."/>
            <person name="Min B."/>
            <person name="Choi I.G."/>
            <person name="Park H."/>
            <person name="Plett J.M."/>
            <person name="Magnuson J."/>
            <person name="Spatafora J.W."/>
            <person name="Nagy L.G."/>
            <person name="Henrissat B."/>
            <person name="Grigoriev I.V."/>
            <person name="Yang Z.L."/>
            <person name="Xu J."/>
            <person name="Martin F.M."/>
        </authorList>
    </citation>
    <scope>NUCLEOTIDE SEQUENCE</scope>
    <source>
        <strain evidence="1">ATCC 28755</strain>
    </source>
</reference>
<dbReference type="EMBL" id="MU267681">
    <property type="protein sequence ID" value="KAH7911355.1"/>
    <property type="molecule type" value="Genomic_DNA"/>
</dbReference>
<comment type="caution">
    <text evidence="1">The sequence shown here is derived from an EMBL/GenBank/DDBJ whole genome shotgun (WGS) entry which is preliminary data.</text>
</comment>
<accession>A0ACB8AD85</accession>
<evidence type="ECO:0000313" key="1">
    <source>
        <dbReference type="EMBL" id="KAH7911355.1"/>
    </source>
</evidence>
<proteinExistence type="predicted"/>